<keyword evidence="2" id="KW-1185">Reference proteome</keyword>
<evidence type="ECO:0000313" key="1">
    <source>
        <dbReference type="EMBL" id="EXX51370.1"/>
    </source>
</evidence>
<organism evidence="1 2">
    <name type="scientific">Rhizophagus irregularis (strain DAOM 197198w)</name>
    <name type="common">Glomus intraradices</name>
    <dbReference type="NCBI Taxonomy" id="1432141"/>
    <lineage>
        <taxon>Eukaryota</taxon>
        <taxon>Fungi</taxon>
        <taxon>Fungi incertae sedis</taxon>
        <taxon>Mucoromycota</taxon>
        <taxon>Glomeromycotina</taxon>
        <taxon>Glomeromycetes</taxon>
        <taxon>Glomerales</taxon>
        <taxon>Glomeraceae</taxon>
        <taxon>Rhizophagus</taxon>
    </lineage>
</organism>
<dbReference type="EMBL" id="JEMT01029669">
    <property type="protein sequence ID" value="EXX51370.1"/>
    <property type="molecule type" value="Genomic_DNA"/>
</dbReference>
<evidence type="ECO:0000313" key="2">
    <source>
        <dbReference type="Proteomes" id="UP000022910"/>
    </source>
</evidence>
<dbReference type="STRING" id="1432141.A0A015IBZ2"/>
<accession>A0A015IBZ2</accession>
<proteinExistence type="predicted"/>
<dbReference type="AlphaFoldDB" id="A0A015IBZ2"/>
<comment type="caution">
    <text evidence="1">The sequence shown here is derived from an EMBL/GenBank/DDBJ whole genome shotgun (WGS) entry which is preliminary data.</text>
</comment>
<dbReference type="Proteomes" id="UP000022910">
    <property type="component" value="Unassembled WGS sequence"/>
</dbReference>
<gene>
    <name evidence="1" type="ORF">RirG_262490</name>
</gene>
<name>A0A015IBZ2_RHIIW</name>
<protein>
    <submittedName>
        <fullName evidence="1">Uncharacterized protein</fullName>
    </submittedName>
</protein>
<sequence>MQFAKIANDYHWKGPVILITDCTKLQPKVVYYQEFGTIMGSVLSSDQTKVSTYEDIHATMKLIRENDAVANQIRGFIIKIPISKIPPVIIAAIPTKGNTKADKISQLLLDIINMTACAEINLLSIDSFYGINFRALIYNNRPIVCVQCPKHAKKTARNQIHYGSKLLTFGNDTIRYDQLLELAQMPNSPICVRDVRNVNKQDDAAAYRTFHSDLISMCQKDGVLMPGKAGFFVYMFILGELFDAYLNRQINHKTRIIMVMRAYFFLQYWKTFINKAHLEKHGTEALEHVFGIAKQLVPDFTAYEFFKVLRRVMYCNKIIRNGEFKIDKNKLSASGYTIDIDTHSINSEILEILRKWPSNSEIYDAVRIAHQNAFNFAKMIDLVSNELELAHIVFVDNNNLVDEDEDKELMSIYDDEEK</sequence>
<reference evidence="1 2" key="1">
    <citation type="submission" date="2014-02" db="EMBL/GenBank/DDBJ databases">
        <title>Single nucleus genome sequencing reveals high similarity among nuclei of an endomycorrhizal fungus.</title>
        <authorList>
            <person name="Lin K."/>
            <person name="Geurts R."/>
            <person name="Zhang Z."/>
            <person name="Limpens E."/>
            <person name="Saunders D.G."/>
            <person name="Mu D."/>
            <person name="Pang E."/>
            <person name="Cao H."/>
            <person name="Cha H."/>
            <person name="Lin T."/>
            <person name="Zhou Q."/>
            <person name="Shang Y."/>
            <person name="Li Y."/>
            <person name="Ivanov S."/>
            <person name="Sharma T."/>
            <person name="Velzen R.V."/>
            <person name="Ruijter N.D."/>
            <person name="Aanen D.K."/>
            <person name="Win J."/>
            <person name="Kamoun S."/>
            <person name="Bisseling T."/>
            <person name="Huang S."/>
        </authorList>
    </citation>
    <scope>NUCLEOTIDE SEQUENCE [LARGE SCALE GENOMIC DNA]</scope>
    <source>
        <strain evidence="2">DAOM197198w</strain>
    </source>
</reference>
<dbReference type="HOGENOM" id="CLU_669164_0_0_1"/>